<feature type="compositionally biased region" description="Polar residues" evidence="1">
    <location>
        <begin position="853"/>
        <end position="864"/>
    </location>
</feature>
<keyword evidence="4" id="KW-1185">Reference proteome</keyword>
<feature type="compositionally biased region" description="Polar residues" evidence="1">
    <location>
        <begin position="284"/>
        <end position="293"/>
    </location>
</feature>
<dbReference type="InterPro" id="IPR007275">
    <property type="entry name" value="YTH_domain"/>
</dbReference>
<reference evidence="3" key="1">
    <citation type="journal article" date="2021" name="J Fungi (Basel)">
        <title>Virulence traits and population genomics of the black yeast Aureobasidium melanogenum.</title>
        <authorList>
            <person name="Cernosa A."/>
            <person name="Sun X."/>
            <person name="Gostincar C."/>
            <person name="Fang C."/>
            <person name="Gunde-Cimerman N."/>
            <person name="Song Z."/>
        </authorList>
    </citation>
    <scope>NUCLEOTIDE SEQUENCE</scope>
    <source>
        <strain evidence="3">EXF-9298</strain>
    </source>
</reference>
<feature type="compositionally biased region" description="Polar residues" evidence="1">
    <location>
        <begin position="220"/>
        <end position="233"/>
    </location>
</feature>
<feature type="region of interest" description="Disordered" evidence="1">
    <location>
        <begin position="220"/>
        <end position="305"/>
    </location>
</feature>
<feature type="compositionally biased region" description="Low complexity" evidence="1">
    <location>
        <begin position="538"/>
        <end position="548"/>
    </location>
</feature>
<dbReference type="GO" id="GO:0003723">
    <property type="term" value="F:RNA binding"/>
    <property type="evidence" value="ECO:0007669"/>
    <property type="project" value="InterPro"/>
</dbReference>
<dbReference type="Proteomes" id="UP000729357">
    <property type="component" value="Unassembled WGS sequence"/>
</dbReference>
<reference evidence="3" key="2">
    <citation type="submission" date="2021-08" db="EMBL/GenBank/DDBJ databases">
        <authorList>
            <person name="Gostincar C."/>
            <person name="Sun X."/>
            <person name="Song Z."/>
            <person name="Gunde-Cimerman N."/>
        </authorList>
    </citation>
    <scope>NUCLEOTIDE SEQUENCE</scope>
    <source>
        <strain evidence="3">EXF-9298</strain>
    </source>
</reference>
<gene>
    <name evidence="3" type="ORF">KCU98_g10965</name>
</gene>
<feature type="region of interest" description="Disordered" evidence="1">
    <location>
        <begin position="662"/>
        <end position="689"/>
    </location>
</feature>
<feature type="compositionally biased region" description="Polar residues" evidence="1">
    <location>
        <begin position="243"/>
        <end position="263"/>
    </location>
</feature>
<protein>
    <recommendedName>
        <fullName evidence="2">YTH domain-containing protein</fullName>
    </recommendedName>
</protein>
<sequence>MPPTTAAGSAHFNSPEPTPGVPLVANPQEVSQDSATGEIITAQRSGSSAAEALSDHGFLTVNQGTDHYLEVYKRRRIVHNPTVQRLAQQHLARASFDSDSVKALFNSEPSAVTSNQAQPNRNASMPALATSFGLGPFNIAGVSGPDGAVHHTHPRNTLPDFLGATDNTGNHRVVDPIGFSGSAPRSVGVSRVPFTPQPGFVIPGLGAFVKPLDLDDKKAASNSVDMSTTQIQQKPLGAAPLPTGSQLSPLKQDSSVSSKTLSADQVEKPMIQDPASLNAPKKPQVTNSPSDATKNVEYGRPSGPPPVWVQKQASRIFKQVRAQNNNHSFETFGGASSILSGMNPDHYSMPYGSQVVAIKCPNLDDILMSHQTGFWATNQNVMTRIMDLHTNREDPLMKTLFLWSMPGSKHFCGLSELQAFDPDVKTDFWDKETGKWVKVQGSMMISWTYNKLVPYEEVIPLVEGKIDQQSITQMWNGMYYTEGTGREVVKAYVEAPHIENLLAAPTGDFFRRAMEHSKIATVPPMGPKFLGRGGYRGRGTYRPTPRGTMENGKSDGRTQPASMQGSVAKQEGKGTVCAESNTTSPEQHRDRGKPELQILPVLKYADGTMTTAPDAHGKTVPVTPHKKLASTEISLTEKSNLLGQIQAQSSCAEASHSLSWVQSPRAERSNSLAQTQSGHTMQSSNVPPVMHNSATVGTSLPSSEQIIQRKSGSIFNEGGNNRISFEMPPPRKPSVAQHDSALYSEHHSFSTPRTVPNNRFMHNISTWSYNSVTLPQPVAPKTPVSQSRSLYELTTSPLDNSLYATPTRHGVRLPSTPSRVDSQSKITYGFGQVPEKLRTPDSSPLTARIQLAQQIDTPRPSSSLGGVDYEQEEGNNKPRWVSTLVDNE</sequence>
<accession>A0A9P8FJ51</accession>
<feature type="domain" description="YTH" evidence="2">
    <location>
        <begin position="353"/>
        <end position="492"/>
    </location>
</feature>
<dbReference type="Pfam" id="PF04146">
    <property type="entry name" value="YTH"/>
    <property type="match status" value="1"/>
</dbReference>
<dbReference type="Gene3D" id="3.10.590.10">
    <property type="entry name" value="ph1033 like domains"/>
    <property type="match status" value="1"/>
</dbReference>
<feature type="region of interest" description="Disordered" evidence="1">
    <location>
        <begin position="853"/>
        <end position="888"/>
    </location>
</feature>
<dbReference type="AlphaFoldDB" id="A0A9P8FJ51"/>
<feature type="compositionally biased region" description="Polar residues" evidence="1">
    <location>
        <begin position="557"/>
        <end position="567"/>
    </location>
</feature>
<feature type="non-terminal residue" evidence="3">
    <location>
        <position position="888"/>
    </location>
</feature>
<comment type="caution">
    <text evidence="3">The sequence shown here is derived from an EMBL/GenBank/DDBJ whole genome shotgun (WGS) entry which is preliminary data.</text>
</comment>
<organism evidence="3 4">
    <name type="scientific">Aureobasidium melanogenum</name>
    <name type="common">Aureobasidium pullulans var. melanogenum</name>
    <dbReference type="NCBI Taxonomy" id="46634"/>
    <lineage>
        <taxon>Eukaryota</taxon>
        <taxon>Fungi</taxon>
        <taxon>Dikarya</taxon>
        <taxon>Ascomycota</taxon>
        <taxon>Pezizomycotina</taxon>
        <taxon>Dothideomycetes</taxon>
        <taxon>Dothideomycetidae</taxon>
        <taxon>Dothideales</taxon>
        <taxon>Saccotheciaceae</taxon>
        <taxon>Aureobasidium</taxon>
    </lineage>
</organism>
<evidence type="ECO:0000313" key="4">
    <source>
        <dbReference type="Proteomes" id="UP000729357"/>
    </source>
</evidence>
<evidence type="ECO:0000259" key="2">
    <source>
        <dbReference type="PROSITE" id="PS50882"/>
    </source>
</evidence>
<evidence type="ECO:0000313" key="3">
    <source>
        <dbReference type="EMBL" id="KAG9976053.1"/>
    </source>
</evidence>
<feature type="region of interest" description="Disordered" evidence="1">
    <location>
        <begin position="1"/>
        <end position="20"/>
    </location>
</feature>
<dbReference type="EMBL" id="JAHFXS010001696">
    <property type="protein sequence ID" value="KAG9976053.1"/>
    <property type="molecule type" value="Genomic_DNA"/>
</dbReference>
<name>A0A9P8FJ51_AURME</name>
<feature type="compositionally biased region" description="Polar residues" evidence="1">
    <location>
        <begin position="669"/>
        <end position="689"/>
    </location>
</feature>
<evidence type="ECO:0000256" key="1">
    <source>
        <dbReference type="SAM" id="MobiDB-lite"/>
    </source>
</evidence>
<dbReference type="PROSITE" id="PS50882">
    <property type="entry name" value="YTH"/>
    <property type="match status" value="1"/>
</dbReference>
<feature type="region of interest" description="Disordered" evidence="1">
    <location>
        <begin position="525"/>
        <end position="595"/>
    </location>
</feature>
<proteinExistence type="predicted"/>